<feature type="domain" description="Fibronectin type-III" evidence="16">
    <location>
        <begin position="485"/>
        <end position="574"/>
    </location>
</feature>
<organism evidence="17 18">
    <name type="scientific">Clupea harengus</name>
    <name type="common">Atlantic herring</name>
    <dbReference type="NCBI Taxonomy" id="7950"/>
    <lineage>
        <taxon>Eukaryota</taxon>
        <taxon>Metazoa</taxon>
        <taxon>Chordata</taxon>
        <taxon>Craniata</taxon>
        <taxon>Vertebrata</taxon>
        <taxon>Euteleostomi</taxon>
        <taxon>Actinopterygii</taxon>
        <taxon>Neopterygii</taxon>
        <taxon>Teleostei</taxon>
        <taxon>Clupei</taxon>
        <taxon>Clupeiformes</taxon>
        <taxon>Clupeoidei</taxon>
        <taxon>Clupeidae</taxon>
        <taxon>Clupea</taxon>
    </lineage>
</organism>
<dbReference type="InterPro" id="IPR000242">
    <property type="entry name" value="PTP_cat"/>
</dbReference>
<dbReference type="InterPro" id="IPR041201">
    <property type="entry name" value="PTPRJ_TM"/>
</dbReference>
<keyword evidence="5" id="KW-0378">Hydrolase</keyword>
<dbReference type="OrthoDB" id="10253954at2759"/>
<comment type="similarity">
    <text evidence="10">Belongs to the protein-tyrosine phosphatase family. Receptor class 3 subfamily.</text>
</comment>
<comment type="subcellular location">
    <subcellularLocation>
        <location evidence="1">Membrane</location>
        <topology evidence="1">Single-pass type I membrane protein</topology>
    </subcellularLocation>
</comment>
<feature type="domain" description="Tyrosine-protein phosphatase" evidence="14">
    <location>
        <begin position="2158"/>
        <end position="2414"/>
    </location>
</feature>
<dbReference type="GO" id="GO:0004725">
    <property type="term" value="F:protein tyrosine phosphatase activity"/>
    <property type="evidence" value="ECO:0007669"/>
    <property type="project" value="UniProtKB-EC"/>
</dbReference>
<dbReference type="SMART" id="SM00060">
    <property type="entry name" value="FN3"/>
    <property type="match status" value="20"/>
</dbReference>
<dbReference type="GeneID" id="105890052"/>
<dbReference type="Pfam" id="PF00041">
    <property type="entry name" value="fn3"/>
    <property type="match status" value="6"/>
</dbReference>
<keyword evidence="17" id="KW-1185">Reference proteome</keyword>
<protein>
    <recommendedName>
        <fullName evidence="2">protein-tyrosine-phosphatase</fullName>
        <ecNumber evidence="2">3.1.3.48</ecNumber>
    </recommendedName>
</protein>
<dbReference type="CDD" id="cd00063">
    <property type="entry name" value="FN3"/>
    <property type="match status" value="12"/>
</dbReference>
<dbReference type="Pfam" id="PF00102">
    <property type="entry name" value="Y_phosphatase"/>
    <property type="match status" value="1"/>
</dbReference>
<dbReference type="GO" id="GO:0016020">
    <property type="term" value="C:membrane"/>
    <property type="evidence" value="ECO:0007669"/>
    <property type="project" value="UniProtKB-SubCell"/>
</dbReference>
<evidence type="ECO:0000256" key="12">
    <source>
        <dbReference type="SAM" id="MobiDB-lite"/>
    </source>
</evidence>
<dbReference type="FunFam" id="3.90.190.10:FF:000009">
    <property type="entry name" value="Receptor-type tyrosine-protein phosphatase beta"/>
    <property type="match status" value="1"/>
</dbReference>
<evidence type="ECO:0000256" key="2">
    <source>
        <dbReference type="ARBA" id="ARBA00013064"/>
    </source>
</evidence>
<evidence type="ECO:0000259" key="14">
    <source>
        <dbReference type="PROSITE" id="PS50055"/>
    </source>
</evidence>
<evidence type="ECO:0000259" key="15">
    <source>
        <dbReference type="PROSITE" id="PS50056"/>
    </source>
</evidence>
<feature type="region of interest" description="Disordered" evidence="12">
    <location>
        <begin position="257"/>
        <end position="276"/>
    </location>
</feature>
<dbReference type="InterPro" id="IPR050713">
    <property type="entry name" value="RTP_Phos/Ushers"/>
</dbReference>
<feature type="domain" description="Fibronectin type-III" evidence="16">
    <location>
        <begin position="575"/>
        <end position="673"/>
    </location>
</feature>
<dbReference type="PROSITE" id="PS50056">
    <property type="entry name" value="TYR_PHOSPHATASE_2"/>
    <property type="match status" value="1"/>
</dbReference>
<dbReference type="PROSITE" id="PS00383">
    <property type="entry name" value="TYR_PHOSPHATASE_1"/>
    <property type="match status" value="1"/>
</dbReference>
<reference evidence="18" key="1">
    <citation type="submission" date="2025-08" db="UniProtKB">
        <authorList>
            <consortium name="RefSeq"/>
        </authorList>
    </citation>
    <scope>IDENTIFICATION</scope>
</reference>
<dbReference type="InterPro" id="IPR000387">
    <property type="entry name" value="Tyr_Pase_dom"/>
</dbReference>
<feature type="domain" description="Fibronectin type-III" evidence="16">
    <location>
        <begin position="1393"/>
        <end position="1483"/>
    </location>
</feature>
<feature type="domain" description="Fibronectin type-III" evidence="16">
    <location>
        <begin position="1570"/>
        <end position="1656"/>
    </location>
</feature>
<name>A0A8M1KLB3_CLUHA</name>
<evidence type="ECO:0000256" key="3">
    <source>
        <dbReference type="ARBA" id="ARBA00022692"/>
    </source>
</evidence>
<evidence type="ECO:0000256" key="5">
    <source>
        <dbReference type="ARBA" id="ARBA00022801"/>
    </source>
</evidence>
<dbReference type="InterPro" id="IPR003961">
    <property type="entry name" value="FN3_dom"/>
</dbReference>
<proteinExistence type="inferred from homology"/>
<dbReference type="PANTHER" id="PTHR46957">
    <property type="entry name" value="CYTOKINE RECEPTOR"/>
    <property type="match status" value="1"/>
</dbReference>
<feature type="compositionally biased region" description="Low complexity" evidence="12">
    <location>
        <begin position="61"/>
        <end position="94"/>
    </location>
</feature>
<dbReference type="RefSeq" id="XP_042563370.1">
    <property type="nucleotide sequence ID" value="XM_042707436.1"/>
</dbReference>
<comment type="catalytic activity">
    <reaction evidence="11">
        <text>O-phospho-L-tyrosyl-[protein] + H2O = L-tyrosyl-[protein] + phosphate</text>
        <dbReference type="Rhea" id="RHEA:10684"/>
        <dbReference type="Rhea" id="RHEA-COMP:10136"/>
        <dbReference type="Rhea" id="RHEA-COMP:20101"/>
        <dbReference type="ChEBI" id="CHEBI:15377"/>
        <dbReference type="ChEBI" id="CHEBI:43474"/>
        <dbReference type="ChEBI" id="CHEBI:46858"/>
        <dbReference type="ChEBI" id="CHEBI:61978"/>
        <dbReference type="EC" id="3.1.3.48"/>
    </reaction>
</comment>
<evidence type="ECO:0000256" key="11">
    <source>
        <dbReference type="ARBA" id="ARBA00051722"/>
    </source>
</evidence>
<keyword evidence="9" id="KW-0325">Glycoprotein</keyword>
<dbReference type="PANTHER" id="PTHR46957:SF5">
    <property type="entry name" value="PROTEIN-TYROSINE-PHOSPHATASE"/>
    <property type="match status" value="1"/>
</dbReference>
<dbReference type="PROSITE" id="PS50853">
    <property type="entry name" value="FN3"/>
    <property type="match status" value="13"/>
</dbReference>
<dbReference type="GO" id="GO:0032502">
    <property type="term" value="P:developmental process"/>
    <property type="evidence" value="ECO:0007669"/>
    <property type="project" value="UniProtKB-ARBA"/>
</dbReference>
<feature type="region of interest" description="Disordered" evidence="12">
    <location>
        <begin position="61"/>
        <end position="95"/>
    </location>
</feature>
<feature type="domain" description="Fibronectin type-III" evidence="16">
    <location>
        <begin position="1006"/>
        <end position="1095"/>
    </location>
</feature>
<feature type="domain" description="Fibronectin type-III" evidence="16">
    <location>
        <begin position="701"/>
        <end position="787"/>
    </location>
</feature>
<dbReference type="InterPro" id="IPR016130">
    <property type="entry name" value="Tyr_Pase_AS"/>
</dbReference>
<feature type="domain" description="Fibronectin type-III" evidence="16">
    <location>
        <begin position="826"/>
        <end position="923"/>
    </location>
</feature>
<evidence type="ECO:0000256" key="8">
    <source>
        <dbReference type="ARBA" id="ARBA00023136"/>
    </source>
</evidence>
<accession>A0A8M1KLB3</accession>
<evidence type="ECO:0000256" key="9">
    <source>
        <dbReference type="ARBA" id="ARBA00023180"/>
    </source>
</evidence>
<feature type="domain" description="Fibronectin type-III" evidence="16">
    <location>
        <begin position="1096"/>
        <end position="1186"/>
    </location>
</feature>
<evidence type="ECO:0000256" key="7">
    <source>
        <dbReference type="ARBA" id="ARBA00022989"/>
    </source>
</evidence>
<evidence type="ECO:0000313" key="17">
    <source>
        <dbReference type="Proteomes" id="UP000515152"/>
    </source>
</evidence>
<evidence type="ECO:0000256" key="4">
    <source>
        <dbReference type="ARBA" id="ARBA00022729"/>
    </source>
</evidence>
<dbReference type="SMART" id="SM00404">
    <property type="entry name" value="PTPc_motif"/>
    <property type="match status" value="1"/>
</dbReference>
<evidence type="ECO:0000259" key="16">
    <source>
        <dbReference type="PROSITE" id="PS50853"/>
    </source>
</evidence>
<feature type="domain" description="Fibronectin type-III" evidence="16">
    <location>
        <begin position="272"/>
        <end position="363"/>
    </location>
</feature>
<feature type="domain" description="Fibronectin type-III" evidence="16">
    <location>
        <begin position="1660"/>
        <end position="1750"/>
    </location>
</feature>
<dbReference type="EC" id="3.1.3.48" evidence="2"/>
<feature type="domain" description="Tyrosine specific protein phosphatases" evidence="15">
    <location>
        <begin position="2332"/>
        <end position="2405"/>
    </location>
</feature>
<evidence type="ECO:0000313" key="18">
    <source>
        <dbReference type="RefSeq" id="XP_042563370.1"/>
    </source>
</evidence>
<dbReference type="Proteomes" id="UP000515152">
    <property type="component" value="Chromosome 3"/>
</dbReference>
<evidence type="ECO:0000256" key="6">
    <source>
        <dbReference type="ARBA" id="ARBA00022912"/>
    </source>
</evidence>
<gene>
    <name evidence="18" type="primary">LOC105890052</name>
</gene>
<evidence type="ECO:0000256" key="1">
    <source>
        <dbReference type="ARBA" id="ARBA00004479"/>
    </source>
</evidence>
<dbReference type="SMART" id="SM00194">
    <property type="entry name" value="PTPc"/>
    <property type="match status" value="1"/>
</dbReference>
<keyword evidence="6" id="KW-0904">Protein phosphatase</keyword>
<dbReference type="Pfam" id="PF18861">
    <property type="entry name" value="PTP_tm"/>
    <property type="match status" value="1"/>
</dbReference>
<feature type="domain" description="Fibronectin type-III" evidence="16">
    <location>
        <begin position="1273"/>
        <end position="1359"/>
    </location>
</feature>
<keyword evidence="7 13" id="KW-1133">Transmembrane helix</keyword>
<dbReference type="PROSITE" id="PS50055">
    <property type="entry name" value="TYR_PHOSPHATASE_PTP"/>
    <property type="match status" value="1"/>
</dbReference>
<evidence type="ECO:0000256" key="13">
    <source>
        <dbReference type="SAM" id="Phobius"/>
    </source>
</evidence>
<feature type="domain" description="Fibronectin type-III" evidence="16">
    <location>
        <begin position="1751"/>
        <end position="1842"/>
    </location>
</feature>
<dbReference type="KEGG" id="char:105890052"/>
<keyword evidence="3 13" id="KW-0812">Transmembrane</keyword>
<feature type="compositionally biased region" description="Polar residues" evidence="12">
    <location>
        <begin position="1081"/>
        <end position="1093"/>
    </location>
</feature>
<keyword evidence="4" id="KW-0732">Signal</keyword>
<dbReference type="InterPro" id="IPR003595">
    <property type="entry name" value="Tyr_Pase_cat"/>
</dbReference>
<feature type="domain" description="Fibronectin type-III" evidence="16">
    <location>
        <begin position="182"/>
        <end position="268"/>
    </location>
</feature>
<keyword evidence="8 13" id="KW-0472">Membrane</keyword>
<feature type="region of interest" description="Disordered" evidence="12">
    <location>
        <begin position="1081"/>
        <end position="1100"/>
    </location>
</feature>
<sequence length="2444" mass="271878">MILRQLFTRTVQWTMLFTCVRLEISKAQTDVSTPASAPTTMNTLETVTNSSTVMSSIITHTTSQDTSSSDLTNPNWSTHSTVMTTTPIPTTTEPRPIRNLTAETLNTTAIELKWDQPEDYQSTYRYQVQISGCTSPSRDASTSEEKIIISSLPPGTSCTFSIYVEVMNGTRGEELNISRYTRPETVQPVISDNTNNSITVNWSHPIGNVESFEVLLNSSSSSTRSPPLDSSINFYEFKNLSSGKIYTATVTTKSGPFSEESEVTTTATYPNPPGDITMKSATTNSIFIEWTPTLLMDNSDGFNYTVNISNSSGTRDYSTKALYQTLTNLTSGTSHIICVRTTGPLGLQSESVCSGNIITSKNTETESHPTVIMVPHSSVYVVDSYNIFDTTFFVQQPHPIRNLTAETLNTTKIELKWDQPEDYQSTYRYQVQISGCTSPSRDASTSEEKIIISSLPPGTSCTFSIYVEVMNGTRGEELNISRYTRPETVQPVISDHTNNSITVNWSRPIGNVESFEVLLNSSSNSIRSLPLDSSFNSYEFKNLSAGKIYTATVTTKSGPFSQESEVNTTATYPNPPGDITMKNATTNSIFIEWTPALFMENSDGFNYTVNIKPHPIRNLTAETLNTTAIELKWDQPEDYQSTYRYQVQISGCTSPSRDASTSEEKIIISSLPPGTSCTFSIYVEVMNGTRGEERKTSHYTRPETVQPVISDHTNNSITVNWSRPIGNVESFEVLLNSSSNSIRSLPLDSSFNSYEFKNLSAGKIYTATVTTKSGPFSQESEVNTTATWDITMKNATTNSIFVKWTPALFMDNSDGFNYTVNIKPHPIRNLTAETLNTTAIELKWDQPEDYQSTYRYQVQISGCTSPSRDASTSEEKIIISSLHPGTSCTFSIYVEVMNGTRGEELNISRYTKPHPIRNLTAETLNTTAIELKWDQPEDYQSTYRYQVQISGCTSPSRDASTSEEKIIISSLPPGTSCTFSIYVELPNALCCSFFNTILSGYFCHLGPETVQPVISDHTNNSITVNWSRPIGNVESFEVLLNSSSNSIRSLPLDSSFNSYEFKNLSAGKIYTATVTTKSGPFSQESEVNTTATYPNPPGDITMKNATTNSIFVKWTPALFMDNSDGFNYTVNISNSSGTTDYSTKALNQTLTNLKSGTPHVICVRTTGPLGLQSESVCSGNITTKPHPIRNLTAETLNTTAIELKWDQPEDYQSTYRYQVQISGCTSPSRDASTSEEKIIISSLPPGTSCTFSIYVEVMNGTRGEELNISRYTRPETVQPVISDHTNNSITVNWSRPIGNVESFEVLLNSSSNSIRSLPLDSSFNSYEFKNLSAGKIYTATVTTKSGPFSQESEVNTTATCEYKYVLVLLVKKLFLHSRWRFYYANDFFFRSQSPGDITMKNATTNSIFVKWTPALFMDNSDGFNYTVNISNSSGTTDYSTKALNQTLTNLKSGTPHVICVRTTGPLGLQSESVCSGNITTKPHPIRNLTAETLNTTAIELKWDQPEDYQSTYRYQVQISGYTSPSRDASTTEEKIIISSLPPGTSCTFSIYVEVMNGTRGEELKISHYTKPETVQPVISDHTNNSITVNWSRPNGNVESFEVLLNSSSNSIRSLPLDSSFNSYEFKNLSAGKIYTATVTTKSGPFSEESEVTTNATYPNPPRDIFIKKKTTKSIFVEWAPAFFMDDSDGFNYTVIISSSSGTADYSTKALYQTLTNLKSGTPHVICLRTTGPLGLQSESVCSEHVTTRPESVKSLEVDIVKETYMRWKWAPPPDYKDGYYYRVNLTNELDNINLTDVTNDLKLEFKQLIPGARYNITVTTFTSDGTDGSPVNNSACTDTSGLTEDQLKCVGKNHTPVLELEWKNPKGHNSGFKIKAKTNAEVNVHLGEEKTCNETCVYRIESDLTYSTEYSVTIWTVGCGKSGMITTTCKTGVTVPPVVSDNEKVEIRPPSHNEVELILDPIFLNSSNGPILEYGVLVSQSENPTFKKDDLVNSYDDWQKHQDLNYLAVLKKNEIKMDKISIIVGKDSPLREAYRNGPLTPTKTYSFAIVTCTALQMKTDKHVDIHGSICSISGFYKTVYLKQDPLVITTAVGATCGILTVCLCIAIAVFIFLKRKSSRKPASDIPINTIRAKTSVPVRVEEFDAYYKKQSANTKCGFAEEFEDLKPVGTAQSTATASALENKSKNRYSNVLPYEPSRVKLSILGSQFDDYVNANYIPGANSRKEFIASQGPLPATVNDFWRMIWEKNIRTIVMLTRCNEQGRVKCEQYWPAESKHYNNIIVKTTSEITLDDWALRDFVVKNVKTAETRSVRQFHFTAWPDHGVPATTELLINFRHLVREHMDQYSLHSPTVVHCSAGVGRTGTFIAIDRIIFQIERESIADVFGITYDMRMHRPLMVQTEDQYVFLNQCALDVIKSRMGTNVDLIYQNTGAMDIYENLKPNLP</sequence>
<feature type="transmembrane region" description="Helical" evidence="13">
    <location>
        <begin position="2086"/>
        <end position="2113"/>
    </location>
</feature>
<evidence type="ECO:0000256" key="10">
    <source>
        <dbReference type="ARBA" id="ARBA00025789"/>
    </source>
</evidence>